<protein>
    <submittedName>
        <fullName evidence="2">7309_t:CDS:1</fullName>
    </submittedName>
</protein>
<proteinExistence type="predicted"/>
<dbReference type="OrthoDB" id="2322172at2759"/>
<evidence type="ECO:0000259" key="1">
    <source>
        <dbReference type="Pfam" id="PF12937"/>
    </source>
</evidence>
<reference evidence="2" key="1">
    <citation type="submission" date="2021-06" db="EMBL/GenBank/DDBJ databases">
        <authorList>
            <person name="Kallberg Y."/>
            <person name="Tangrot J."/>
            <person name="Rosling A."/>
        </authorList>
    </citation>
    <scope>NUCLEOTIDE SEQUENCE</scope>
    <source>
        <strain evidence="2">AZ414A</strain>
    </source>
</reference>
<dbReference type="Pfam" id="PF12937">
    <property type="entry name" value="F-box-like"/>
    <property type="match status" value="1"/>
</dbReference>
<dbReference type="EMBL" id="CAJVPK010000587">
    <property type="protein sequence ID" value="CAG8529259.1"/>
    <property type="molecule type" value="Genomic_DNA"/>
</dbReference>
<sequence>MLIFTSLPNECKTEIFEHLLTDRQTLYRCLLVNRFWCKNIIPSLWREPFRYKIHKVYLIIRTYLLALTADEQSTIIPFNINFEHNQQPLLFEYGSYLEIFNCASFFDAASKLLINQGHKDTEFSYSCQAIVGAITKMLMRTCRNLKSLNLSSVIVVPDSRIFESSKYGLSQLVELCLCLENNSPKSLEILNYLSTICHNLSKTFFIVREGNDPLPQNSINSLVNLIMNQHELKNFKLHEAAKSVNRIISSFISQQDSLTTIYFSNVSFDKISNDSLEIFIKCKNIIQIQLYYCKGIKLSQIKILKKSQFILKSLILYQNEINISTLIDIWGFNLEHLDLDELNSEIINFITRCCQNLIDLTIKGSFDNLDLIFPWIKGSQLKVFSLERTKFVGYFFGNEINPVFTELGKNLPNSLNYLKIKGWKLMENVLGQILEVCKLEMLEILLIEPFSEQIKLNHLIDIKEFLRRNRSVKKVEINFHKTENPWTKEEEKVINEIEEEFDISIIKNEIYD</sequence>
<evidence type="ECO:0000313" key="3">
    <source>
        <dbReference type="Proteomes" id="UP000789706"/>
    </source>
</evidence>
<dbReference type="SUPFAM" id="SSF81383">
    <property type="entry name" value="F-box domain"/>
    <property type="match status" value="1"/>
</dbReference>
<accession>A0A9N9AH23</accession>
<name>A0A9N9AH23_9GLOM</name>
<organism evidence="2 3">
    <name type="scientific">Diversispora eburnea</name>
    <dbReference type="NCBI Taxonomy" id="1213867"/>
    <lineage>
        <taxon>Eukaryota</taxon>
        <taxon>Fungi</taxon>
        <taxon>Fungi incertae sedis</taxon>
        <taxon>Mucoromycota</taxon>
        <taxon>Glomeromycotina</taxon>
        <taxon>Glomeromycetes</taxon>
        <taxon>Diversisporales</taxon>
        <taxon>Diversisporaceae</taxon>
        <taxon>Diversispora</taxon>
    </lineage>
</organism>
<keyword evidence="3" id="KW-1185">Reference proteome</keyword>
<evidence type="ECO:0000313" key="2">
    <source>
        <dbReference type="EMBL" id="CAG8529259.1"/>
    </source>
</evidence>
<dbReference type="SUPFAM" id="SSF52047">
    <property type="entry name" value="RNI-like"/>
    <property type="match status" value="1"/>
</dbReference>
<feature type="domain" description="F-box" evidence="1">
    <location>
        <begin position="5"/>
        <end position="50"/>
    </location>
</feature>
<dbReference type="AlphaFoldDB" id="A0A9N9AH23"/>
<dbReference type="InterPro" id="IPR036047">
    <property type="entry name" value="F-box-like_dom_sf"/>
</dbReference>
<gene>
    <name evidence="2" type="ORF">DEBURN_LOCUS6057</name>
</gene>
<comment type="caution">
    <text evidence="2">The sequence shown here is derived from an EMBL/GenBank/DDBJ whole genome shotgun (WGS) entry which is preliminary data.</text>
</comment>
<dbReference type="Proteomes" id="UP000789706">
    <property type="component" value="Unassembled WGS sequence"/>
</dbReference>
<dbReference type="InterPro" id="IPR001810">
    <property type="entry name" value="F-box_dom"/>
</dbReference>